<dbReference type="Pfam" id="PF07784">
    <property type="entry name" value="DUF1622"/>
    <property type="match status" value="1"/>
</dbReference>
<dbReference type="EMBL" id="AP027041">
    <property type="protein sequence ID" value="BDU16634.1"/>
    <property type="molecule type" value="Genomic_DNA"/>
</dbReference>
<dbReference type="PANTHER" id="PTHR38468:SF1">
    <property type="entry name" value="SLL0939 PROTEIN"/>
    <property type="match status" value="1"/>
</dbReference>
<reference evidence="2 3" key="1">
    <citation type="journal article" date="2023" name="Int. J. Syst. Evol. Microbiol.">
        <title>Physiological and genomic analyses of cobalamin (vitamin B12)-auxotrophy of Lysobacter auxotrophicus sp. nov., a methionine-auxotrophic chitinolytic bacterium isolated from chitin-treated soil.</title>
        <authorList>
            <person name="Saito A."/>
            <person name="Dohra H."/>
            <person name="Hamada M."/>
            <person name="Moriuchi R."/>
            <person name="Kotsuchibashi Y."/>
            <person name="Mori K."/>
        </authorList>
    </citation>
    <scope>NUCLEOTIDE SEQUENCE [LARGE SCALE GENOMIC DNA]</scope>
    <source>
        <strain evidence="2 3">5-21a</strain>
    </source>
</reference>
<evidence type="ECO:0000313" key="2">
    <source>
        <dbReference type="EMBL" id="BDU16634.1"/>
    </source>
</evidence>
<dbReference type="RefSeq" id="WP_281778630.1">
    <property type="nucleotide sequence ID" value="NZ_AP027041.1"/>
</dbReference>
<name>A0ABM8DDH6_9GAMM</name>
<evidence type="ECO:0000256" key="1">
    <source>
        <dbReference type="SAM" id="Phobius"/>
    </source>
</evidence>
<dbReference type="PANTHER" id="PTHR38468">
    <property type="entry name" value="SLL0939 PROTEIN"/>
    <property type="match status" value="1"/>
</dbReference>
<keyword evidence="3" id="KW-1185">Reference proteome</keyword>
<feature type="transmembrane region" description="Helical" evidence="1">
    <location>
        <begin position="88"/>
        <end position="105"/>
    </location>
</feature>
<keyword evidence="1" id="KW-1133">Transmembrane helix</keyword>
<organism evidence="2 3">
    <name type="scientific">Lysobacter auxotrophicus</name>
    <dbReference type="NCBI Taxonomy" id="2992573"/>
    <lineage>
        <taxon>Bacteria</taxon>
        <taxon>Pseudomonadati</taxon>
        <taxon>Pseudomonadota</taxon>
        <taxon>Gammaproteobacteria</taxon>
        <taxon>Lysobacterales</taxon>
        <taxon>Lysobacteraceae</taxon>
        <taxon>Lysobacter</taxon>
    </lineage>
</organism>
<dbReference type="InterPro" id="IPR012427">
    <property type="entry name" value="DUF1622"/>
</dbReference>
<gene>
    <name evidence="2" type="ORF">LA521A_18350</name>
</gene>
<evidence type="ECO:0000313" key="3">
    <source>
        <dbReference type="Proteomes" id="UP001317822"/>
    </source>
</evidence>
<protein>
    <submittedName>
        <fullName evidence="2">DUF1622 domain-containing protein</fullName>
    </submittedName>
</protein>
<feature type="transmembrane region" description="Helical" evidence="1">
    <location>
        <begin position="14"/>
        <end position="43"/>
    </location>
</feature>
<feature type="transmembrane region" description="Helical" evidence="1">
    <location>
        <begin position="55"/>
        <end position="76"/>
    </location>
</feature>
<accession>A0ABM8DDH6</accession>
<proteinExistence type="predicted"/>
<dbReference type="Proteomes" id="UP001317822">
    <property type="component" value="Chromosome"/>
</dbReference>
<sequence length="127" mass="14240">MEGTREVLHSIAEWAVLLVDVMAVAVAVFGSIATFIAGARWLLSPTYAARVPIRAIWVWYARWLVAALTFLLAADIIETTIAPSYEDLIRLGVIALIRTFLNYFLDKDLQEYRGSLEDATTGRRHEA</sequence>
<keyword evidence="1" id="KW-0472">Membrane</keyword>
<keyword evidence="1" id="KW-0812">Transmembrane</keyword>